<dbReference type="OrthoDB" id="3692147at2759"/>
<protein>
    <recommendedName>
        <fullName evidence="3">F-box domain-containing protein</fullName>
    </recommendedName>
</protein>
<dbReference type="RefSeq" id="XP_038740717.1">
    <property type="nucleotide sequence ID" value="XM_038893891.1"/>
</dbReference>
<reference evidence="4" key="2">
    <citation type="submission" date="2020-11" db="EMBL/GenBank/DDBJ databases">
        <title>Whole genome sequencing of Colletotrichum sp.</title>
        <authorList>
            <person name="Li H."/>
        </authorList>
    </citation>
    <scope>NUCLEOTIDE SEQUENCE</scope>
    <source>
        <strain evidence="4">CkLH20</strain>
    </source>
</reference>
<dbReference type="GeneID" id="62166965"/>
<feature type="compositionally biased region" description="Acidic residues" evidence="1">
    <location>
        <begin position="56"/>
        <end position="66"/>
    </location>
</feature>
<comment type="caution">
    <text evidence="4">The sequence shown here is derived from an EMBL/GenBank/DDBJ whole genome shotgun (WGS) entry which is preliminary data.</text>
</comment>
<dbReference type="Proteomes" id="UP000781932">
    <property type="component" value="Unassembled WGS sequence"/>
</dbReference>
<organism evidence="4 5">
    <name type="scientific">Colletotrichum karsti</name>
    <dbReference type="NCBI Taxonomy" id="1095194"/>
    <lineage>
        <taxon>Eukaryota</taxon>
        <taxon>Fungi</taxon>
        <taxon>Dikarya</taxon>
        <taxon>Ascomycota</taxon>
        <taxon>Pezizomycotina</taxon>
        <taxon>Sordariomycetes</taxon>
        <taxon>Hypocreomycetidae</taxon>
        <taxon>Glomerellales</taxon>
        <taxon>Glomerellaceae</taxon>
        <taxon>Colletotrichum</taxon>
        <taxon>Colletotrichum boninense species complex</taxon>
    </lineage>
</organism>
<feature type="domain" description="F-box" evidence="3">
    <location>
        <begin position="144"/>
        <end position="189"/>
    </location>
</feature>
<evidence type="ECO:0000313" key="4">
    <source>
        <dbReference type="EMBL" id="KAF9871256.1"/>
    </source>
</evidence>
<dbReference type="AlphaFoldDB" id="A0A9P6HY69"/>
<proteinExistence type="predicted"/>
<evidence type="ECO:0000259" key="3">
    <source>
        <dbReference type="PROSITE" id="PS50181"/>
    </source>
</evidence>
<dbReference type="EMBL" id="JAATWM020000046">
    <property type="protein sequence ID" value="KAF9871256.1"/>
    <property type="molecule type" value="Genomic_DNA"/>
</dbReference>
<dbReference type="PROSITE" id="PS50181">
    <property type="entry name" value="FBOX"/>
    <property type="match status" value="1"/>
</dbReference>
<accession>A0A9P6HY69</accession>
<keyword evidence="2" id="KW-0472">Membrane</keyword>
<dbReference type="SUPFAM" id="SSF81383">
    <property type="entry name" value="F-box domain"/>
    <property type="match status" value="1"/>
</dbReference>
<dbReference type="PROSITE" id="PS51257">
    <property type="entry name" value="PROKAR_LIPOPROTEIN"/>
    <property type="match status" value="1"/>
</dbReference>
<feature type="region of interest" description="Disordered" evidence="1">
    <location>
        <begin position="105"/>
        <end position="128"/>
    </location>
</feature>
<evidence type="ECO:0000256" key="2">
    <source>
        <dbReference type="SAM" id="Phobius"/>
    </source>
</evidence>
<feature type="region of interest" description="Disordered" evidence="1">
    <location>
        <begin position="39"/>
        <end position="75"/>
    </location>
</feature>
<reference evidence="4" key="1">
    <citation type="submission" date="2020-03" db="EMBL/GenBank/DDBJ databases">
        <authorList>
            <person name="He L."/>
        </authorList>
    </citation>
    <scope>NUCLEOTIDE SEQUENCE</scope>
    <source>
        <strain evidence="4">CkLH20</strain>
    </source>
</reference>
<evidence type="ECO:0000256" key="1">
    <source>
        <dbReference type="SAM" id="MobiDB-lite"/>
    </source>
</evidence>
<keyword evidence="2" id="KW-1133">Transmembrane helix</keyword>
<sequence length="557" mass="63526">MDMLLKDLSGFFTSNSGIMACIGALSLILACLRIGTRRSLKTSRKTSEDQVPATSADDDEDQEPESYDQVTHPPSQPRMVQVQVNENTQLHDLSPSFLVLTAEPHQPSLMTPPSRPAQRQNSSTETEFDTRTSWEVAFDRNLRHSNILRLPDELLLKILGATNTAGLFMLRQTSFTFWRLYHDKTFSRYHRSTDYFRPKRAVKRFENSPETVRQAKKSALCGSCLRTRDSADYDRRIIFMQRQLHCSRCKANHRYIHFSQDQRREVDNRARECVGAQGRLRLCAHKTVNPAALLRWVRQNGGTSLSPHDRFVVDKCQRCADIAFHSGLGGRSPEVSPPAISVLRSTWPEYRGSADGTGITYLVEWTLPVLEIPRNERVSDQDVRRALEGLGEMYGDILCPHFTFRNGQLLRPFDPRHCVCFGHDTRVGGGGTNYDSDSESGIHAFSCRKRRCQLPGDPSKRTFISHPYGSSMRRHDVECGCCKTTYSWKRKGGHVFLQRVSYAAVDSPRKKSTASFHKFLEPRSYGATSDEETKHLLWCDDAVCENGRNWEVYSKQF</sequence>
<evidence type="ECO:0000313" key="5">
    <source>
        <dbReference type="Proteomes" id="UP000781932"/>
    </source>
</evidence>
<keyword evidence="5" id="KW-1185">Reference proteome</keyword>
<keyword evidence="2" id="KW-0812">Transmembrane</keyword>
<feature type="transmembrane region" description="Helical" evidence="2">
    <location>
        <begin position="12"/>
        <end position="35"/>
    </location>
</feature>
<dbReference type="InterPro" id="IPR036047">
    <property type="entry name" value="F-box-like_dom_sf"/>
</dbReference>
<name>A0A9P6HY69_9PEZI</name>
<dbReference type="InterPro" id="IPR001810">
    <property type="entry name" value="F-box_dom"/>
</dbReference>
<gene>
    <name evidence="4" type="ORF">CkaCkLH20_11177</name>
</gene>